<dbReference type="EMBL" id="JAJJMO010000001">
    <property type="protein sequence ID" value="MCC9073181.1"/>
    <property type="molecule type" value="Genomic_DNA"/>
</dbReference>
<evidence type="ECO:0000259" key="2">
    <source>
        <dbReference type="Pfam" id="PF03544"/>
    </source>
</evidence>
<proteinExistence type="predicted"/>
<organism evidence="3 4">
    <name type="scientific">Flavobacterium pisciphilum</name>
    <dbReference type="NCBI Taxonomy" id="2893755"/>
    <lineage>
        <taxon>Bacteria</taxon>
        <taxon>Pseudomonadati</taxon>
        <taxon>Bacteroidota</taxon>
        <taxon>Flavobacteriia</taxon>
        <taxon>Flavobacteriales</taxon>
        <taxon>Flavobacteriaceae</taxon>
        <taxon>Flavobacterium</taxon>
    </lineage>
</organism>
<dbReference type="RefSeq" id="WP_229990122.1">
    <property type="nucleotide sequence ID" value="NZ_JAJJMO010000001.1"/>
</dbReference>
<reference evidence="3" key="1">
    <citation type="submission" date="2021-11" db="EMBL/GenBank/DDBJ databases">
        <title>Description of novel Flavobacterium species.</title>
        <authorList>
            <person name="Saticioglu I.B."/>
            <person name="Ay H."/>
            <person name="Altun S."/>
            <person name="Duman M."/>
        </authorList>
    </citation>
    <scope>NUCLEOTIDE SEQUENCE</scope>
    <source>
        <strain evidence="3">F-65</strain>
    </source>
</reference>
<keyword evidence="4" id="KW-1185">Reference proteome</keyword>
<name>A0ABS8MYF1_9FLAO</name>
<evidence type="ECO:0000313" key="3">
    <source>
        <dbReference type="EMBL" id="MCC9073181.1"/>
    </source>
</evidence>
<feature type="chain" id="PRO_5045880964" evidence="1">
    <location>
        <begin position="24"/>
        <end position="320"/>
    </location>
</feature>
<gene>
    <name evidence="3" type="ORF">LNQ49_16515</name>
</gene>
<evidence type="ECO:0000313" key="4">
    <source>
        <dbReference type="Proteomes" id="UP001430919"/>
    </source>
</evidence>
<dbReference type="SUPFAM" id="SSF74653">
    <property type="entry name" value="TolA/TonB C-terminal domain"/>
    <property type="match status" value="1"/>
</dbReference>
<dbReference type="InterPro" id="IPR037682">
    <property type="entry name" value="TonB_C"/>
</dbReference>
<evidence type="ECO:0000256" key="1">
    <source>
        <dbReference type="SAM" id="SignalP"/>
    </source>
</evidence>
<dbReference type="Gene3D" id="3.90.930.1">
    <property type="match status" value="1"/>
</dbReference>
<feature type="domain" description="TonB C-terminal" evidence="2">
    <location>
        <begin position="250"/>
        <end position="314"/>
    </location>
</feature>
<comment type="caution">
    <text evidence="3">The sequence shown here is derived from an EMBL/GenBank/DDBJ whole genome shotgun (WGS) entry which is preliminary data.</text>
</comment>
<dbReference type="Pfam" id="PF03544">
    <property type="entry name" value="TonB_C"/>
    <property type="match status" value="1"/>
</dbReference>
<accession>A0ABS8MYF1</accession>
<protein>
    <submittedName>
        <fullName evidence="3">Energy transducer TonB</fullName>
    </submittedName>
</protein>
<keyword evidence="1" id="KW-0732">Signal</keyword>
<feature type="signal peptide" evidence="1">
    <location>
        <begin position="1"/>
        <end position="23"/>
    </location>
</feature>
<dbReference type="SUPFAM" id="SSF82185">
    <property type="entry name" value="Histone H3 K4-specific methyltransferase SET7/9 N-terminal domain"/>
    <property type="match status" value="1"/>
</dbReference>
<dbReference type="Proteomes" id="UP001430919">
    <property type="component" value="Unassembled WGS sequence"/>
</dbReference>
<dbReference type="Gene3D" id="3.30.1150.10">
    <property type="match status" value="1"/>
</dbReference>
<sequence>MKFRLHYNFTIAFFLLLTTQSFAQSPVAQNKMIYLDSTYTEATEENYKYIRIVEEYFQDKKIYVFKDYYKSKTLKMVGTSTDKDFLKREGQFVYYYENGKKKSAVSYVNSKKEGKEFNWYDTGLLKSEIEYFKDKKGEVLFKVNNYWNKQNEQKVISGNGDCKVEDENYESSGKIKNGFPDGIWKGNNLKSKFSFTEKYENGELISGVSIDSLNIEHPYKVIREQPSYKNGTEGFYRYIAREMFIPIDVRNKVFGKIYLSFVVDTEGNLINPKIIKGIGYGIDESAIKLIKESKKWNPGIERGIPTSVIYSLPITIAKKH</sequence>